<sequence length="564" mass="66176">MSFSLYYKKNKNEHLFRELENSNLDLKSLQNYIPLYENFFSLNESNFNNINLNHKFHLHSLINSKSRNILNANIIDISNNIKNTSVFCKYSPLLDPLKLLTGKYDSSFNSITTLPTLYNHNQCIPKLIDKNNNSYVDGFFTYLSSQLLHHFNFIHGIDYYGSFLAIQNNFLYNIVDDFSYLNESSYFHENTNKLFFIDNKEYENIFNIDSRNNKKKIIINEKLEPLNTDDLNEIDFQLFTNENDKPIIIDLSDVCIYNTILPDKNDSDDSSCSSKSSNTSINEELESENDDDESSQENSSTEEEEDDVYCKINEFPIQVICLEKCENTLDFLMENNLINNNEWTSCLFQIIIMLSVYQKTFSFTHNDLHTNNIMFIPTDKPFLHYYFNGTHYKVPTYGKLYKIIDYGRAIYKYNGKNMCSDSFHPKGDAASQYNCEPYFDSKKPRLEPNPSFDLCRLACCIFDFFVEDVLETKQIIQKNKIAALIYSWLLDDKGRNILYKNDGDERYPEFKLYKMIARSIHNAIPEQQISNEIFKKYIVSKKSINKKTKIINLDLIPNLSTEHN</sequence>
<dbReference type="EMBL" id="MN739501">
    <property type="protein sequence ID" value="QHT08760.1"/>
    <property type="molecule type" value="Genomic_DNA"/>
</dbReference>
<dbReference type="InterPro" id="IPR011009">
    <property type="entry name" value="Kinase-like_dom_sf"/>
</dbReference>
<proteinExistence type="predicted"/>
<protein>
    <recommendedName>
        <fullName evidence="3">Protein kinase domain-containing protein</fullName>
    </recommendedName>
</protein>
<evidence type="ECO:0000313" key="2">
    <source>
        <dbReference type="EMBL" id="QHT08760.1"/>
    </source>
</evidence>
<feature type="compositionally biased region" description="Low complexity" evidence="1">
    <location>
        <begin position="270"/>
        <end position="282"/>
    </location>
</feature>
<dbReference type="Gene3D" id="1.10.510.10">
    <property type="entry name" value="Transferase(Phosphotransferase) domain 1"/>
    <property type="match status" value="1"/>
</dbReference>
<feature type="compositionally biased region" description="Acidic residues" evidence="1">
    <location>
        <begin position="283"/>
        <end position="306"/>
    </location>
</feature>
<dbReference type="AlphaFoldDB" id="A0A6C0CXS6"/>
<evidence type="ECO:0008006" key="3">
    <source>
        <dbReference type="Google" id="ProtNLM"/>
    </source>
</evidence>
<organism evidence="2">
    <name type="scientific">viral metagenome</name>
    <dbReference type="NCBI Taxonomy" id="1070528"/>
    <lineage>
        <taxon>unclassified sequences</taxon>
        <taxon>metagenomes</taxon>
        <taxon>organismal metagenomes</taxon>
    </lineage>
</organism>
<accession>A0A6C0CXS6</accession>
<feature type="region of interest" description="Disordered" evidence="1">
    <location>
        <begin position="265"/>
        <end position="306"/>
    </location>
</feature>
<name>A0A6C0CXS6_9ZZZZ</name>
<reference evidence="2" key="1">
    <citation type="journal article" date="2020" name="Nature">
        <title>Giant virus diversity and host interactions through global metagenomics.</title>
        <authorList>
            <person name="Schulz F."/>
            <person name="Roux S."/>
            <person name="Paez-Espino D."/>
            <person name="Jungbluth S."/>
            <person name="Walsh D.A."/>
            <person name="Denef V.J."/>
            <person name="McMahon K.D."/>
            <person name="Konstantinidis K.T."/>
            <person name="Eloe-Fadrosh E.A."/>
            <person name="Kyrpides N.C."/>
            <person name="Woyke T."/>
        </authorList>
    </citation>
    <scope>NUCLEOTIDE SEQUENCE</scope>
    <source>
        <strain evidence="2">GVMAG-M-3300023109-53</strain>
    </source>
</reference>
<evidence type="ECO:0000256" key="1">
    <source>
        <dbReference type="SAM" id="MobiDB-lite"/>
    </source>
</evidence>
<dbReference type="SUPFAM" id="SSF56112">
    <property type="entry name" value="Protein kinase-like (PK-like)"/>
    <property type="match status" value="1"/>
</dbReference>